<dbReference type="Proteomes" id="UP000321367">
    <property type="component" value="Unassembled WGS sequence"/>
</dbReference>
<dbReference type="SUPFAM" id="SSF74650">
    <property type="entry name" value="Galactose mutarotase-like"/>
    <property type="match status" value="1"/>
</dbReference>
<comment type="caution">
    <text evidence="4">The sequence shown here is derived from an EMBL/GenBank/DDBJ whole genome shotgun (WGS) entry which is preliminary data.</text>
</comment>
<dbReference type="AlphaFoldDB" id="A0A5C6ZVF6"/>
<sequence>MKNVAIHRLENELLSVNVKSIGAELCSIVNKLNGKEYIWQGDPAFWASHAPILFPIIGALKDDTYFFEGKEYHLPKHGFFRNNNAVILKREEKDELTFSLKFSENTLKSYPFKFELEISFLLKGKSLEVKHEIFNLDTKEIYFSIGGHPAFNAPLFPGETYEDYYLEFDQNLDLETHFLTADGLISNKSESVLKDENRINLRKDLFDNDALIFKEIASKKVSLRSEHSGKILSVEYSDFENLGIWAKPNAPYVCIEPWLGIADFADTDQDLKNKVGINKLMPTQSFCASYTIEIA</sequence>
<organism evidence="4 5">
    <name type="scientific">Gillisia hiemivivida</name>
    <dbReference type="NCBI Taxonomy" id="291190"/>
    <lineage>
        <taxon>Bacteria</taxon>
        <taxon>Pseudomonadati</taxon>
        <taxon>Bacteroidota</taxon>
        <taxon>Flavobacteriia</taxon>
        <taxon>Flavobacteriales</taxon>
        <taxon>Flavobacteriaceae</taxon>
        <taxon>Gillisia</taxon>
    </lineage>
</organism>
<keyword evidence="3" id="KW-0106">Calcium</keyword>
<protein>
    <submittedName>
        <fullName evidence="4">Aldose 1-epimerase family protein</fullName>
    </submittedName>
</protein>
<evidence type="ECO:0000313" key="4">
    <source>
        <dbReference type="EMBL" id="TXD93241.1"/>
    </source>
</evidence>
<evidence type="ECO:0000256" key="3">
    <source>
        <dbReference type="ARBA" id="ARBA00022837"/>
    </source>
</evidence>
<dbReference type="Pfam" id="PF01263">
    <property type="entry name" value="Aldose_epim"/>
    <property type="match status" value="1"/>
</dbReference>
<comment type="cofactor">
    <cofactor evidence="1">
        <name>Ca(2+)</name>
        <dbReference type="ChEBI" id="CHEBI:29108"/>
    </cofactor>
</comment>
<dbReference type="CDD" id="cd09024">
    <property type="entry name" value="Aldose_epim_lacX"/>
    <property type="match status" value="1"/>
</dbReference>
<keyword evidence="5" id="KW-1185">Reference proteome</keyword>
<dbReference type="InterPro" id="IPR011013">
    <property type="entry name" value="Gal_mutarotase_sf_dom"/>
</dbReference>
<dbReference type="RefSeq" id="WP_146932821.1">
    <property type="nucleotide sequence ID" value="NZ_CBCSHZ010000010.1"/>
</dbReference>
<dbReference type="GO" id="GO:0030246">
    <property type="term" value="F:carbohydrate binding"/>
    <property type="evidence" value="ECO:0007669"/>
    <property type="project" value="InterPro"/>
</dbReference>
<evidence type="ECO:0000256" key="2">
    <source>
        <dbReference type="ARBA" id="ARBA00011245"/>
    </source>
</evidence>
<evidence type="ECO:0000313" key="5">
    <source>
        <dbReference type="Proteomes" id="UP000321367"/>
    </source>
</evidence>
<dbReference type="InterPro" id="IPR037481">
    <property type="entry name" value="LacX"/>
</dbReference>
<name>A0A5C6ZVF6_9FLAO</name>
<reference evidence="4 5" key="1">
    <citation type="submission" date="2019-08" db="EMBL/GenBank/DDBJ databases">
        <title>Genome sequence of Gillisia hiemivivida IC154 (type strain).</title>
        <authorList>
            <person name="Bowman J.P."/>
        </authorList>
    </citation>
    <scope>NUCLEOTIDE SEQUENCE [LARGE SCALE GENOMIC DNA]</scope>
    <source>
        <strain evidence="4 5">IC154</strain>
    </source>
</reference>
<evidence type="ECO:0000256" key="1">
    <source>
        <dbReference type="ARBA" id="ARBA00001913"/>
    </source>
</evidence>
<proteinExistence type="predicted"/>
<dbReference type="EMBL" id="VORY01000012">
    <property type="protein sequence ID" value="TXD93241.1"/>
    <property type="molecule type" value="Genomic_DNA"/>
</dbReference>
<dbReference type="InterPro" id="IPR014718">
    <property type="entry name" value="GH-type_carb-bd"/>
</dbReference>
<dbReference type="OrthoDB" id="9795355at2"/>
<accession>A0A5C6ZVF6</accession>
<dbReference type="GO" id="GO:0005975">
    <property type="term" value="P:carbohydrate metabolic process"/>
    <property type="evidence" value="ECO:0007669"/>
    <property type="project" value="InterPro"/>
</dbReference>
<dbReference type="GO" id="GO:0016853">
    <property type="term" value="F:isomerase activity"/>
    <property type="evidence" value="ECO:0007669"/>
    <property type="project" value="InterPro"/>
</dbReference>
<dbReference type="Gene3D" id="2.70.98.10">
    <property type="match status" value="1"/>
</dbReference>
<dbReference type="InterPro" id="IPR008183">
    <property type="entry name" value="Aldose_1/G6P_1-epimerase"/>
</dbReference>
<gene>
    <name evidence="4" type="ORF">ES724_10615</name>
</gene>
<comment type="subunit">
    <text evidence="2">Monomer.</text>
</comment>